<gene>
    <name evidence="1" type="ORF">EVAR_43867_1</name>
</gene>
<dbReference type="EMBL" id="BGZK01000684">
    <property type="protein sequence ID" value="GBP56103.1"/>
    <property type="molecule type" value="Genomic_DNA"/>
</dbReference>
<dbReference type="AlphaFoldDB" id="A0A4C1WYU8"/>
<name>A0A4C1WYU8_EUMVA</name>
<evidence type="ECO:0000313" key="1">
    <source>
        <dbReference type="EMBL" id="GBP56103.1"/>
    </source>
</evidence>
<organism evidence="1 2">
    <name type="scientific">Eumeta variegata</name>
    <name type="common">Bagworm moth</name>
    <name type="synonym">Eumeta japonica</name>
    <dbReference type="NCBI Taxonomy" id="151549"/>
    <lineage>
        <taxon>Eukaryota</taxon>
        <taxon>Metazoa</taxon>
        <taxon>Ecdysozoa</taxon>
        <taxon>Arthropoda</taxon>
        <taxon>Hexapoda</taxon>
        <taxon>Insecta</taxon>
        <taxon>Pterygota</taxon>
        <taxon>Neoptera</taxon>
        <taxon>Endopterygota</taxon>
        <taxon>Lepidoptera</taxon>
        <taxon>Glossata</taxon>
        <taxon>Ditrysia</taxon>
        <taxon>Tineoidea</taxon>
        <taxon>Psychidae</taxon>
        <taxon>Oiketicinae</taxon>
        <taxon>Eumeta</taxon>
    </lineage>
</organism>
<reference evidence="1 2" key="1">
    <citation type="journal article" date="2019" name="Commun. Biol.">
        <title>The bagworm genome reveals a unique fibroin gene that provides high tensile strength.</title>
        <authorList>
            <person name="Kono N."/>
            <person name="Nakamura H."/>
            <person name="Ohtoshi R."/>
            <person name="Tomita M."/>
            <person name="Numata K."/>
            <person name="Arakawa K."/>
        </authorList>
    </citation>
    <scope>NUCLEOTIDE SEQUENCE [LARGE SCALE GENOMIC DNA]</scope>
</reference>
<evidence type="ECO:0000313" key="2">
    <source>
        <dbReference type="Proteomes" id="UP000299102"/>
    </source>
</evidence>
<dbReference type="Proteomes" id="UP000299102">
    <property type="component" value="Unassembled WGS sequence"/>
</dbReference>
<keyword evidence="2" id="KW-1185">Reference proteome</keyword>
<protein>
    <submittedName>
        <fullName evidence="1">Uncharacterized protein</fullName>
    </submittedName>
</protein>
<sequence length="149" mass="17519">MKDFQRCQAGAGAKICIWSKRVTRWYPSEGKRKRGRPQKRWDDDIRQVAGVMWNRVAQDRNKWKRLEEAFAHWQTDLGKIAKEQILDDIKVVKSPPRQIRFENSDVRERCGPKEDVVARVEKGMSRQFGHLENMNEGRLAKPNRANVCD</sequence>
<comment type="caution">
    <text evidence="1">The sequence shown here is derived from an EMBL/GenBank/DDBJ whole genome shotgun (WGS) entry which is preliminary data.</text>
</comment>
<accession>A0A4C1WYU8</accession>
<dbReference type="OrthoDB" id="8193815at2759"/>
<proteinExistence type="predicted"/>